<protein>
    <submittedName>
        <fullName evidence="5">Uncharacterized protein</fullName>
    </submittedName>
</protein>
<comment type="caution">
    <text evidence="5">The sequence shown here is derived from an EMBL/GenBank/DDBJ whole genome shotgun (WGS) entry which is preliminary data.</text>
</comment>
<dbReference type="Proteomes" id="UP000487221">
    <property type="component" value="Unassembled WGS sequence"/>
</dbReference>
<keyword evidence="10" id="KW-1185">Reference proteome</keyword>
<dbReference type="Proteomes" id="UP000432488">
    <property type="component" value="Unassembled WGS sequence"/>
</dbReference>
<dbReference type="GeneID" id="98398695"/>
<evidence type="ECO:0000313" key="5">
    <source>
        <dbReference type="EMBL" id="RGQ53212.1"/>
    </source>
</evidence>
<evidence type="ECO:0000313" key="8">
    <source>
        <dbReference type="Proteomes" id="UP000466952"/>
    </source>
</evidence>
<evidence type="ECO:0000313" key="6">
    <source>
        <dbReference type="Proteomes" id="UP000283680"/>
    </source>
</evidence>
<dbReference type="Proteomes" id="UP000466952">
    <property type="component" value="Unassembled WGS sequence"/>
</dbReference>
<dbReference type="RefSeq" id="WP_004293656.1">
    <property type="nucleotide sequence ID" value="NZ_CACRTC010000020.1"/>
</dbReference>
<evidence type="ECO:0000313" key="4">
    <source>
        <dbReference type="EMBL" id="MBT8724976.1"/>
    </source>
</evidence>
<dbReference type="Proteomes" id="UP000283680">
    <property type="component" value="Unassembled WGS sequence"/>
</dbReference>
<dbReference type="Proteomes" id="UP001196342">
    <property type="component" value="Unassembled WGS sequence"/>
</dbReference>
<evidence type="ECO:0000313" key="9">
    <source>
        <dbReference type="Proteomes" id="UP000487221"/>
    </source>
</evidence>
<reference evidence="4 10" key="3">
    <citation type="submission" date="2020-12" db="EMBL/GenBank/DDBJ databases">
        <title>Microorganisms.</title>
        <authorList>
            <person name="Matos J."/>
            <person name="Faleiro L."/>
            <person name="Duarte I."/>
        </authorList>
    </citation>
    <scope>NUCLEOTIDE SEQUENCE [LARGE SCALE GENOMIC DNA]</scope>
    <source>
        <strain evidence="4 10">PtFD3Pch2</strain>
    </source>
</reference>
<evidence type="ECO:0000313" key="3">
    <source>
        <dbReference type="EMBL" id="KAB4211905.1"/>
    </source>
</evidence>
<organism evidence="5 6">
    <name type="scientific">Bacteroides uniformis</name>
    <dbReference type="NCBI Taxonomy" id="820"/>
    <lineage>
        <taxon>Bacteria</taxon>
        <taxon>Pseudomonadati</taxon>
        <taxon>Bacteroidota</taxon>
        <taxon>Bacteroidia</taxon>
        <taxon>Bacteroidales</taxon>
        <taxon>Bacteroidaceae</taxon>
        <taxon>Bacteroides</taxon>
    </lineage>
</organism>
<dbReference type="EMBL" id="WCUV01000016">
    <property type="protein sequence ID" value="KAB4087893.1"/>
    <property type="molecule type" value="Genomic_DNA"/>
</dbReference>
<accession>A0A139K9X3</accession>
<dbReference type="EMBL" id="JAFBJK010000002">
    <property type="protein sequence ID" value="MBT8724976.1"/>
    <property type="molecule type" value="Genomic_DNA"/>
</dbReference>
<evidence type="ECO:0000313" key="2">
    <source>
        <dbReference type="EMBL" id="KAB4180431.1"/>
    </source>
</evidence>
<name>A0A139K9X3_BACUN</name>
<dbReference type="SUPFAM" id="SSF57783">
    <property type="entry name" value="Zinc beta-ribbon"/>
    <property type="match status" value="1"/>
</dbReference>
<evidence type="ECO:0000313" key="7">
    <source>
        <dbReference type="Proteomes" id="UP000432488"/>
    </source>
</evidence>
<sequence>MVRELYQRLREYFNNLPEPTEEERQFIRELNAGYFPITSVHRDDLEGQGFDVEKISDDDMQNLAEKMADDYCEQLFWPSMEIIAGEILSFPKVKTKDIICPKCNSENIRYDIHESRFHCGECSLAWDDKLYALVEFPEESAPFEEEGTGYPAWGSGENGALYVPEEDYIRHTGKSPERDKCYRAVCWPDSQKYMGTKGCEPIQDENGIRDFGTSAYWVPLLLTEEAAERRMDKKKVPVCPECGGTDIDILSDEGVAVCNDCCLEWPYAED</sequence>
<dbReference type="AlphaFoldDB" id="A0A139K9X3"/>
<reference evidence="7 8" key="2">
    <citation type="journal article" date="2019" name="Nat. Med.">
        <title>A library of human gut bacterial isolates paired with longitudinal multiomics data enables mechanistic microbiome research.</title>
        <authorList>
            <person name="Poyet M."/>
            <person name="Groussin M."/>
            <person name="Gibbons S.M."/>
            <person name="Avila-Pacheco J."/>
            <person name="Jiang X."/>
            <person name="Kearney S.M."/>
            <person name="Perrotta A.R."/>
            <person name="Berdy B."/>
            <person name="Zhao S."/>
            <person name="Lieberman T.D."/>
            <person name="Swanson P.K."/>
            <person name="Smith M."/>
            <person name="Roesemann S."/>
            <person name="Alexander J.E."/>
            <person name="Rich S.A."/>
            <person name="Livny J."/>
            <person name="Vlamakis H."/>
            <person name="Clish C."/>
            <person name="Bullock K."/>
            <person name="Deik A."/>
            <person name="Scott J."/>
            <person name="Pierce K.A."/>
            <person name="Xavier R.J."/>
            <person name="Alm E.J."/>
        </authorList>
    </citation>
    <scope>NUCLEOTIDE SEQUENCE [LARGE SCALE GENOMIC DNA]</scope>
    <source>
        <strain evidence="3 8">BIOML-A11</strain>
        <strain evidence="2 9">BIOML-A19</strain>
        <strain evidence="1 7">BIOML-A42</strain>
    </source>
</reference>
<reference evidence="5 6" key="1">
    <citation type="submission" date="2018-08" db="EMBL/GenBank/DDBJ databases">
        <title>A genome reference for cultivated species of the human gut microbiota.</title>
        <authorList>
            <person name="Zou Y."/>
            <person name="Xue W."/>
            <person name="Luo G."/>
        </authorList>
    </citation>
    <scope>NUCLEOTIDE SEQUENCE [LARGE SCALE GENOMIC DNA]</scope>
    <source>
        <strain evidence="5 6">AF28-11</strain>
    </source>
</reference>
<dbReference type="EMBL" id="WCTR01000008">
    <property type="protein sequence ID" value="KAB4211905.1"/>
    <property type="molecule type" value="Genomic_DNA"/>
</dbReference>
<dbReference type="EMBL" id="WCTY01000042">
    <property type="protein sequence ID" value="KAB4180431.1"/>
    <property type="molecule type" value="Genomic_DNA"/>
</dbReference>
<dbReference type="EMBL" id="QRTH01000002">
    <property type="protein sequence ID" value="RGQ53212.1"/>
    <property type="molecule type" value="Genomic_DNA"/>
</dbReference>
<evidence type="ECO:0000313" key="10">
    <source>
        <dbReference type="Proteomes" id="UP001196342"/>
    </source>
</evidence>
<gene>
    <name evidence="5" type="ORF">DWY92_05915</name>
    <name evidence="3" type="ORF">GAP55_13100</name>
    <name evidence="2" type="ORF">GAQ44_19540</name>
    <name evidence="1" type="ORF">GAQ56_18720</name>
    <name evidence="4" type="ORF">JQN06_02155</name>
</gene>
<evidence type="ECO:0000313" key="1">
    <source>
        <dbReference type="EMBL" id="KAB4087893.1"/>
    </source>
</evidence>
<proteinExistence type="predicted"/>